<sequence>WNREVGNTTPAPPIEEVEHILSMRSFVRRINHISLPPIKTLFSQLPPYSQATDEAQNNNQSQDSSNYEVAVSD</sequence>
<comment type="caution">
    <text evidence="1">The sequence shown here is derived from an EMBL/GenBank/DDBJ whole genome shotgun (WGS) entry which is preliminary data.</text>
</comment>
<evidence type="ECO:0000313" key="2">
    <source>
        <dbReference type="Proteomes" id="UP000789702"/>
    </source>
</evidence>
<dbReference type="EMBL" id="CAJVPU010045659">
    <property type="protein sequence ID" value="CAG8749993.1"/>
    <property type="molecule type" value="Genomic_DNA"/>
</dbReference>
<dbReference type="Proteomes" id="UP000789702">
    <property type="component" value="Unassembled WGS sequence"/>
</dbReference>
<name>A0ACA9QFS9_9GLOM</name>
<organism evidence="1 2">
    <name type="scientific">Dentiscutata heterogama</name>
    <dbReference type="NCBI Taxonomy" id="1316150"/>
    <lineage>
        <taxon>Eukaryota</taxon>
        <taxon>Fungi</taxon>
        <taxon>Fungi incertae sedis</taxon>
        <taxon>Mucoromycota</taxon>
        <taxon>Glomeromycotina</taxon>
        <taxon>Glomeromycetes</taxon>
        <taxon>Diversisporales</taxon>
        <taxon>Gigasporaceae</taxon>
        <taxon>Dentiscutata</taxon>
    </lineage>
</organism>
<gene>
    <name evidence="1" type="ORF">DHETER_LOCUS14578</name>
</gene>
<reference evidence="1" key="1">
    <citation type="submission" date="2021-06" db="EMBL/GenBank/DDBJ databases">
        <authorList>
            <person name="Kallberg Y."/>
            <person name="Tangrot J."/>
            <person name="Rosling A."/>
        </authorList>
    </citation>
    <scope>NUCLEOTIDE SEQUENCE</scope>
    <source>
        <strain evidence="1">IL203A</strain>
    </source>
</reference>
<feature type="non-terminal residue" evidence="1">
    <location>
        <position position="1"/>
    </location>
</feature>
<feature type="non-terminal residue" evidence="1">
    <location>
        <position position="73"/>
    </location>
</feature>
<accession>A0ACA9QFS9</accession>
<evidence type="ECO:0000313" key="1">
    <source>
        <dbReference type="EMBL" id="CAG8749993.1"/>
    </source>
</evidence>
<keyword evidence="2" id="KW-1185">Reference proteome</keyword>
<protein>
    <submittedName>
        <fullName evidence="1">16379_t:CDS:1</fullName>
    </submittedName>
</protein>
<proteinExistence type="predicted"/>